<dbReference type="GO" id="GO:0000271">
    <property type="term" value="P:polysaccharide biosynthetic process"/>
    <property type="evidence" value="ECO:0007669"/>
    <property type="project" value="InterPro"/>
</dbReference>
<sequence>MMLKKPDISSYIYNICQIFSKKEFRGWGRKKTGNFALWCHKTFGGKLTLLEDGFIRSVALGVDGSPSFSLVKDNTGIYYDATSACDLEDILNSYDFASDIKLMEDAKKAIALIKNHHISKYNNAPLISKETVMKYRFHKEKKRVLVIAQTQGDASLKYGMLQNFTTDEMIEAALSENPDAEVYIKIHPDVLSGKKKSDINIEKFQKSCTVITENLNPIALLKHFDKVYTKTSQMGFEALLTGCGCVCFGMPFYAGWGVTQDRSVCKRRVRTHSVEEIFAAAYILYTEYHNPYKNTKSDIFDTIEEIKLKRLLAFE</sequence>
<name>A0A7M1AZ36_9BACT</name>
<accession>A0A7M1AZ36</accession>
<keyword evidence="2" id="KW-1185">Reference proteome</keyword>
<gene>
    <name evidence="1" type="ORF">FJR45_01170</name>
</gene>
<proteinExistence type="predicted"/>
<dbReference type="EMBL" id="CP041235">
    <property type="protein sequence ID" value="QOP42635.1"/>
    <property type="molecule type" value="Genomic_DNA"/>
</dbReference>
<evidence type="ECO:0000313" key="1">
    <source>
        <dbReference type="EMBL" id="QOP42635.1"/>
    </source>
</evidence>
<organism evidence="1 2">
    <name type="scientific">Sulfurimonas sediminis</name>
    <dbReference type="NCBI Taxonomy" id="2590020"/>
    <lineage>
        <taxon>Bacteria</taxon>
        <taxon>Pseudomonadati</taxon>
        <taxon>Campylobacterota</taxon>
        <taxon>Epsilonproteobacteria</taxon>
        <taxon>Campylobacterales</taxon>
        <taxon>Sulfurimonadaceae</taxon>
        <taxon>Sulfurimonas</taxon>
    </lineage>
</organism>
<dbReference type="KEGG" id="ssei:FJR45_01170"/>
<dbReference type="AlphaFoldDB" id="A0A7M1AZ36"/>
<evidence type="ECO:0000313" key="2">
    <source>
        <dbReference type="Proteomes" id="UP000593719"/>
    </source>
</evidence>
<reference evidence="1 2" key="1">
    <citation type="submission" date="2019-06" db="EMBL/GenBank/DDBJ databases">
        <title>Sulfurimonas gotlandica sp. nov., a chemoautotrophic and psychrotolerant epsilonproteobacterium isolated from a pelagic redoxcline, and an emended description of the genus Sulfurimonas.</title>
        <authorList>
            <person name="Wang S."/>
            <person name="Jiang L."/>
            <person name="Shao Z."/>
        </authorList>
    </citation>
    <scope>NUCLEOTIDE SEQUENCE [LARGE SCALE GENOMIC DNA]</scope>
    <source>
        <strain evidence="1 2">S2-6</strain>
    </source>
</reference>
<dbReference type="GO" id="GO:0015774">
    <property type="term" value="P:polysaccharide transport"/>
    <property type="evidence" value="ECO:0007669"/>
    <property type="project" value="InterPro"/>
</dbReference>
<dbReference type="CDD" id="cd16440">
    <property type="entry name" value="beta_Kdo_transferase_KpsC_1"/>
    <property type="match status" value="1"/>
</dbReference>
<protein>
    <submittedName>
        <fullName evidence="1">Capsule polysaccharide transporter</fullName>
    </submittedName>
</protein>
<dbReference type="InterPro" id="IPR007833">
    <property type="entry name" value="Capsule_polysaccharide_synth"/>
</dbReference>
<dbReference type="Proteomes" id="UP000593719">
    <property type="component" value="Chromosome"/>
</dbReference>
<dbReference type="Pfam" id="PF05159">
    <property type="entry name" value="Capsule_synth"/>
    <property type="match status" value="1"/>
</dbReference>